<evidence type="ECO:0000313" key="7">
    <source>
        <dbReference type="EMBL" id="KAG2460698.1"/>
    </source>
</evidence>
<keyword evidence="4" id="KW-0539">Nucleus</keyword>
<dbReference type="GO" id="GO:0000981">
    <property type="term" value="F:DNA-binding transcription factor activity, RNA polymerase II-specific"/>
    <property type="evidence" value="ECO:0007669"/>
    <property type="project" value="TreeGrafter"/>
</dbReference>
<evidence type="ECO:0000256" key="1">
    <source>
        <dbReference type="ARBA" id="ARBA00023015"/>
    </source>
</evidence>
<keyword evidence="2" id="KW-0238">DNA-binding</keyword>
<dbReference type="GO" id="GO:0007423">
    <property type="term" value="P:sensory organ development"/>
    <property type="evidence" value="ECO:0007669"/>
    <property type="project" value="TreeGrafter"/>
</dbReference>
<feature type="region of interest" description="Disordered" evidence="5">
    <location>
        <begin position="363"/>
        <end position="434"/>
    </location>
</feature>
<feature type="compositionally biased region" description="Acidic residues" evidence="5">
    <location>
        <begin position="422"/>
        <end position="434"/>
    </location>
</feature>
<dbReference type="EMBL" id="JAATIS010004753">
    <property type="protein sequence ID" value="KAG2460698.1"/>
    <property type="molecule type" value="Genomic_DNA"/>
</dbReference>
<evidence type="ECO:0000256" key="2">
    <source>
        <dbReference type="ARBA" id="ARBA00023125"/>
    </source>
</evidence>
<proteinExistence type="predicted"/>
<accession>A0A8X7X1J3</accession>
<dbReference type="GO" id="GO:0005634">
    <property type="term" value="C:nucleus"/>
    <property type="evidence" value="ECO:0007669"/>
    <property type="project" value="TreeGrafter"/>
</dbReference>
<dbReference type="PANTHER" id="PTHR19290">
    <property type="entry name" value="BASIC HELIX-LOOP-HELIX PROTEIN NEUROGENIN-RELATED"/>
    <property type="match status" value="1"/>
</dbReference>
<dbReference type="PROSITE" id="PS50888">
    <property type="entry name" value="BHLH"/>
    <property type="match status" value="1"/>
</dbReference>
<dbReference type="GO" id="GO:0046983">
    <property type="term" value="F:protein dimerization activity"/>
    <property type="evidence" value="ECO:0007669"/>
    <property type="project" value="InterPro"/>
</dbReference>
<dbReference type="InterPro" id="IPR011598">
    <property type="entry name" value="bHLH_dom"/>
</dbReference>
<dbReference type="InterPro" id="IPR050359">
    <property type="entry name" value="bHLH_transcription_factors"/>
</dbReference>
<dbReference type="PANTHER" id="PTHR19290:SF161">
    <property type="entry name" value="BHLH TRANSCRIPTION FACTOR 3"/>
    <property type="match status" value="1"/>
</dbReference>
<dbReference type="CDD" id="cd19725">
    <property type="entry name" value="bHLH_TS_OLIG2_like"/>
    <property type="match status" value="1"/>
</dbReference>
<feature type="compositionally biased region" description="Basic and acidic residues" evidence="5">
    <location>
        <begin position="372"/>
        <end position="398"/>
    </location>
</feature>
<feature type="domain" description="BHLH" evidence="6">
    <location>
        <begin position="64"/>
        <end position="118"/>
    </location>
</feature>
<keyword evidence="3" id="KW-0804">Transcription</keyword>
<keyword evidence="1" id="KW-0805">Transcription regulation</keyword>
<dbReference type="Gene3D" id="4.10.280.10">
    <property type="entry name" value="Helix-loop-helix DNA-binding domain"/>
    <property type="match status" value="1"/>
</dbReference>
<dbReference type="Proteomes" id="UP000886611">
    <property type="component" value="Unassembled WGS sequence"/>
</dbReference>
<feature type="compositionally biased region" description="Basic and acidic residues" evidence="5">
    <location>
        <begin position="44"/>
        <end position="57"/>
    </location>
</feature>
<reference evidence="7 8" key="1">
    <citation type="journal article" date="2021" name="Cell">
        <title>Tracing the genetic footprints of vertebrate landing in non-teleost ray-finned fishes.</title>
        <authorList>
            <person name="Bi X."/>
            <person name="Wang K."/>
            <person name="Yang L."/>
            <person name="Pan H."/>
            <person name="Jiang H."/>
            <person name="Wei Q."/>
            <person name="Fang M."/>
            <person name="Yu H."/>
            <person name="Zhu C."/>
            <person name="Cai Y."/>
            <person name="He Y."/>
            <person name="Gan X."/>
            <person name="Zeng H."/>
            <person name="Yu D."/>
            <person name="Zhu Y."/>
            <person name="Jiang H."/>
            <person name="Qiu Q."/>
            <person name="Yang H."/>
            <person name="Zhang Y.E."/>
            <person name="Wang W."/>
            <person name="Zhu M."/>
            <person name="He S."/>
            <person name="Zhang G."/>
        </authorList>
    </citation>
    <scope>NUCLEOTIDE SEQUENCE [LARGE SCALE GENOMIC DNA]</scope>
    <source>
        <strain evidence="7">Bchr_013</strain>
    </source>
</reference>
<dbReference type="InterPro" id="IPR036638">
    <property type="entry name" value="HLH_DNA-bd_sf"/>
</dbReference>
<dbReference type="GO" id="GO:0070888">
    <property type="term" value="F:E-box binding"/>
    <property type="evidence" value="ECO:0007669"/>
    <property type="project" value="TreeGrafter"/>
</dbReference>
<dbReference type="GO" id="GO:0061564">
    <property type="term" value="P:axon development"/>
    <property type="evidence" value="ECO:0007669"/>
    <property type="project" value="TreeGrafter"/>
</dbReference>
<evidence type="ECO:0000313" key="8">
    <source>
        <dbReference type="Proteomes" id="UP000886611"/>
    </source>
</evidence>
<evidence type="ECO:0000259" key="6">
    <source>
        <dbReference type="PROSITE" id="PS50888"/>
    </source>
</evidence>
<protein>
    <submittedName>
        <fullName evidence="7">BSDC1 protein</fullName>
    </submittedName>
</protein>
<evidence type="ECO:0000256" key="3">
    <source>
        <dbReference type="ARBA" id="ARBA00023163"/>
    </source>
</evidence>
<gene>
    <name evidence="7" type="primary">Bsdc1</name>
    <name evidence="7" type="ORF">GTO96_0011248</name>
</gene>
<organism evidence="7 8">
    <name type="scientific">Polypterus senegalus</name>
    <name type="common">Senegal bichir</name>
    <dbReference type="NCBI Taxonomy" id="55291"/>
    <lineage>
        <taxon>Eukaryota</taxon>
        <taxon>Metazoa</taxon>
        <taxon>Chordata</taxon>
        <taxon>Craniata</taxon>
        <taxon>Vertebrata</taxon>
        <taxon>Euteleostomi</taxon>
        <taxon>Actinopterygii</taxon>
        <taxon>Polypteriformes</taxon>
        <taxon>Polypteridae</taxon>
        <taxon>Polypterus</taxon>
    </lineage>
</organism>
<keyword evidence="8" id="KW-1185">Reference proteome</keyword>
<evidence type="ECO:0000256" key="5">
    <source>
        <dbReference type="SAM" id="MobiDB-lite"/>
    </source>
</evidence>
<dbReference type="SMART" id="SM00353">
    <property type="entry name" value="HLH"/>
    <property type="match status" value="1"/>
</dbReference>
<feature type="non-terminal residue" evidence="7">
    <location>
        <position position="461"/>
    </location>
</feature>
<dbReference type="SUPFAM" id="SSF47459">
    <property type="entry name" value="HLH, helix-loop-helix DNA-binding domain"/>
    <property type="match status" value="1"/>
</dbReference>
<evidence type="ECO:0000256" key="4">
    <source>
        <dbReference type="ARBA" id="ARBA00023242"/>
    </source>
</evidence>
<name>A0A8X7X1J3_POLSE</name>
<feature type="non-terminal residue" evidence="7">
    <location>
        <position position="1"/>
    </location>
</feature>
<feature type="compositionally biased region" description="Polar residues" evidence="5">
    <location>
        <begin position="276"/>
        <end position="307"/>
    </location>
</feature>
<dbReference type="AlphaFoldDB" id="A0A8X7X1J3"/>
<comment type="caution">
    <text evidence="7">The sequence shown here is derived from an EMBL/GenBank/DDBJ whole genome shotgun (WGS) entry which is preliminary data.</text>
</comment>
<feature type="compositionally biased region" description="Polar residues" evidence="5">
    <location>
        <begin position="402"/>
        <end position="421"/>
    </location>
</feature>
<sequence>MDSDAGSTSSRASSPELVEGATRFFSKKMFETYKQKQTLQNGDRQGKNEKAKSKRELTEDDLHDLRLKVNSRERKRMHDLNQAMDGLREVMPYAQGPSVRKLSKISTLLLARNYILMLSNSLEEMKKLSVEAFEFMKRDLTEFTHVVQHDTACTIAATASAVKEKLAVEGSSQTTEKVKKGLSTILGVITDTLAPPPDKTIDCDVITLIATPTGTTEVYDSAKARLYSLQADPATYCNEPDDEYGNTSSQLDFKPSDKSLTSSERRSTPEELALFSSVTAKTPTSDNTDFSNITGENEMTPSVSSESVTLRTQIDILGTVPDNTTEDITKKLREATLEDADYAHSTQAPVERLSGESYKSDLIGQSSLQGGEKLDTAVEKSSIKNETLKEEGPTDLRVFELNSDSGKSTPSNNGKKGSSTDISEDWEKDIDLDMTEEEVQLALSNMEAFGELDEEDWKDWD</sequence>
<dbReference type="GO" id="GO:0045944">
    <property type="term" value="P:positive regulation of transcription by RNA polymerase II"/>
    <property type="evidence" value="ECO:0007669"/>
    <property type="project" value="TreeGrafter"/>
</dbReference>
<dbReference type="Pfam" id="PF00010">
    <property type="entry name" value="HLH"/>
    <property type="match status" value="1"/>
</dbReference>
<feature type="region of interest" description="Disordered" evidence="5">
    <location>
        <begin position="35"/>
        <end position="59"/>
    </location>
</feature>
<feature type="region of interest" description="Disordered" evidence="5">
    <location>
        <begin position="237"/>
        <end position="307"/>
    </location>
</feature>
<dbReference type="FunFam" id="4.10.280.10:FF:000031">
    <property type="entry name" value="Oligodendrocyte transcription factor 3"/>
    <property type="match status" value="1"/>
</dbReference>